<keyword evidence="10" id="KW-0235">DNA replication</keyword>
<dbReference type="GO" id="GO:0003677">
    <property type="term" value="F:DNA binding"/>
    <property type="evidence" value="ECO:0007669"/>
    <property type="project" value="InterPro"/>
</dbReference>
<evidence type="ECO:0000256" key="12">
    <source>
        <dbReference type="ARBA" id="ARBA00022843"/>
    </source>
</evidence>
<dbReference type="Proteomes" id="UP000192920">
    <property type="component" value="Unassembled WGS sequence"/>
</dbReference>
<evidence type="ECO:0000256" key="20">
    <source>
        <dbReference type="ARBA" id="ARBA00045548"/>
    </source>
</evidence>
<keyword evidence="8" id="KW-0808">Transferase</keyword>
<keyword evidence="11" id="KW-0227">DNA damage</keyword>
<dbReference type="PIRSF" id="PIRSF005047">
    <property type="entry name" value="UCP005047_YshC"/>
    <property type="match status" value="1"/>
</dbReference>
<dbReference type="SMART" id="SM00481">
    <property type="entry name" value="POLIIIAc"/>
    <property type="match status" value="1"/>
</dbReference>
<evidence type="ECO:0000256" key="10">
    <source>
        <dbReference type="ARBA" id="ARBA00022705"/>
    </source>
</evidence>
<evidence type="ECO:0000256" key="2">
    <source>
        <dbReference type="ARBA" id="ARBA00004496"/>
    </source>
</evidence>
<feature type="domain" description="Helix-hairpin-helix DNA-binding motif class 1" evidence="22">
    <location>
        <begin position="129"/>
        <end position="148"/>
    </location>
</feature>
<dbReference type="GO" id="GO:0005829">
    <property type="term" value="C:cytosol"/>
    <property type="evidence" value="ECO:0007669"/>
    <property type="project" value="TreeGrafter"/>
</dbReference>
<dbReference type="RefSeq" id="WP_085277781.1">
    <property type="nucleotide sequence ID" value="NZ_FXAG01000029.1"/>
</dbReference>
<dbReference type="GO" id="GO:0003887">
    <property type="term" value="F:DNA-directed DNA polymerase activity"/>
    <property type="evidence" value="ECO:0007669"/>
    <property type="project" value="UniProtKB-KW"/>
</dbReference>
<dbReference type="EC" id="4.2.99.18" evidence="4"/>
<feature type="domain" description="Polymerase/histidinol phosphatase N-terminal" evidence="23">
    <location>
        <begin position="340"/>
        <end position="420"/>
    </location>
</feature>
<evidence type="ECO:0000256" key="7">
    <source>
        <dbReference type="ARBA" id="ARBA00022634"/>
    </source>
</evidence>
<sequence length="573" mass="63365">MPLYNVRISQVFEEIADLLDIEEANPFRIRAYRNAARTLSEYHQELAALVAQGQPLPKLPGIGADLGTKIVEIAQTGSCALLDRLRGEVPPAVAYLLSLPGLGPKRVRTLYHELAITSPSHLQHAAEQGLVRRLPGFGPKLEQQLLQALAKHLDTQARLPRASVRPSVEKLLDYLLRVPGVRQVEVAGSYRRRRDTVGDIDILVAAAPGYDVPFAFTAHEDVDEVLAQGTTKASVRLRNGLQVDLRVVRPESFGAALLYFTGSKAHNIALRLMARERGLKINEYGVYRDGQRIAGDSESSVYALLQMPVIPPELREMRGEIEAARHGSLPTLLTWQDLRGDLHTHTAASDGQSSIKDMALAAHALGLEYLAITDHSPQQRLARGLNEERLLAQLDEIDRLQSAGGLGVTLLKGMEVDILEDGRLDLSAALLDRLDIVVAAMHDHFSLSRARQTSRLLRALDQRVHILAHPTGRLIGRRAPIAVDFALVLHRAREVGCALELDAQPLRLDLDDLHCREAKEAGVLISINSDAHSAADLRNLRYGVEQARRGWLERQDVLNSRTLAQLKAFLKRR</sequence>
<dbReference type="InterPro" id="IPR010996">
    <property type="entry name" value="HHH_MUS81"/>
</dbReference>
<comment type="function">
    <text evidence="20">Repair polymerase that plays a key role in base-excision repair. During this process, the damaged base is excised by specific DNA glycosylases, the DNA backbone is nicked at the abasic site by an apurinic/apyrimidic (AP) endonuclease, and POLB removes 5'-deoxyribose-phosphate from the preincised AP site acting as a 5'-deoxyribose-phosphate lyase (5'-dRP lyase); through its DNA polymerase activity, it adds one nucleotide to the 3' end of the arising single-nucleotide gap. Conducts 'gap-filling' DNA synthesis in a stepwise distributive fashion rather than in a processive fashion as for other DNA polymerases. It is also able to cleave sugar-phosphate bonds 3' to an intact AP site, acting as an AP lyase.</text>
</comment>
<evidence type="ECO:0000256" key="14">
    <source>
        <dbReference type="ARBA" id="ARBA00023053"/>
    </source>
</evidence>
<dbReference type="InterPro" id="IPR047967">
    <property type="entry name" value="PolX_PHP"/>
</dbReference>
<dbReference type="SMART" id="SM00278">
    <property type="entry name" value="HhH1"/>
    <property type="match status" value="3"/>
</dbReference>
<evidence type="ECO:0000259" key="23">
    <source>
        <dbReference type="SMART" id="SM00481"/>
    </source>
</evidence>
<dbReference type="Gene3D" id="1.10.150.110">
    <property type="entry name" value="DNA polymerase beta, N-terminal domain-like"/>
    <property type="match status" value="1"/>
</dbReference>
<protein>
    <recommendedName>
        <fullName evidence="5">DNA polymerase beta</fullName>
        <ecNumber evidence="3">2.7.7.7</ecNumber>
        <ecNumber evidence="4">4.2.99.18</ecNumber>
    </recommendedName>
    <alternativeName>
        <fullName evidence="16">5'-deoxyribose-phosphate lyase</fullName>
    </alternativeName>
    <alternativeName>
        <fullName evidence="17">AP lyase</fullName>
    </alternativeName>
</protein>
<dbReference type="Pfam" id="PF14791">
    <property type="entry name" value="DNA_pol_B_thumb"/>
    <property type="match status" value="1"/>
</dbReference>
<dbReference type="SMART" id="SM00483">
    <property type="entry name" value="POLXc"/>
    <property type="match status" value="1"/>
</dbReference>
<dbReference type="InterPro" id="IPR002054">
    <property type="entry name" value="DNA-dir_DNA_pol_X"/>
</dbReference>
<gene>
    <name evidence="25" type="ORF">SAMN02745746_03793</name>
</gene>
<comment type="catalytic activity">
    <reaction evidence="19">
        <text>a 5'-end 2'-deoxyribose-2'-deoxyribonucleotide-DNA = (2E,4S)-4-hydroxypenten-2-al-5-phosphate + a 5'-end 5'-phospho-2'-deoxyribonucleoside-DNA + H(+)</text>
        <dbReference type="Rhea" id="RHEA:76255"/>
        <dbReference type="Rhea" id="RHEA-COMP:13180"/>
        <dbReference type="Rhea" id="RHEA-COMP:18657"/>
        <dbReference type="ChEBI" id="CHEBI:15378"/>
        <dbReference type="ChEBI" id="CHEBI:136412"/>
        <dbReference type="ChEBI" id="CHEBI:195194"/>
        <dbReference type="ChEBI" id="CHEBI:195195"/>
    </reaction>
</comment>
<feature type="domain" description="Helix-hairpin-helix DNA-binding motif class 1" evidence="22">
    <location>
        <begin position="54"/>
        <end position="73"/>
    </location>
</feature>
<dbReference type="PANTHER" id="PTHR36928:SF1">
    <property type="entry name" value="PHOSPHATASE YCDX-RELATED"/>
    <property type="match status" value="1"/>
</dbReference>
<dbReference type="Gene3D" id="3.20.20.140">
    <property type="entry name" value="Metal-dependent hydrolases"/>
    <property type="match status" value="1"/>
</dbReference>
<comment type="subcellular location">
    <subcellularLocation>
        <location evidence="2">Cytoplasm</location>
    </subcellularLocation>
</comment>
<keyword evidence="26" id="KW-1185">Reference proteome</keyword>
<dbReference type="EC" id="2.7.7.7" evidence="3"/>
<evidence type="ECO:0000256" key="11">
    <source>
        <dbReference type="ARBA" id="ARBA00022763"/>
    </source>
</evidence>
<dbReference type="Gene3D" id="3.30.210.10">
    <property type="entry name" value="DNA polymerase, thumb domain"/>
    <property type="match status" value="1"/>
</dbReference>
<proteinExistence type="predicted"/>
<keyword evidence="14" id="KW-0915">Sodium</keyword>
<dbReference type="InterPro" id="IPR037160">
    <property type="entry name" value="DNA_Pol_thumb_sf"/>
</dbReference>
<dbReference type="InterPro" id="IPR027421">
    <property type="entry name" value="DNA_pol_lamdba_lyase_dom_sf"/>
</dbReference>
<dbReference type="InterPro" id="IPR050243">
    <property type="entry name" value="PHP_phosphatase"/>
</dbReference>
<name>A0A1Y6C9R6_9NEIS</name>
<dbReference type="STRING" id="1123014.SAMN02745746_03793"/>
<dbReference type="Gene3D" id="1.10.150.20">
    <property type="entry name" value="5' to 3' exonuclease, C-terminal subdomain"/>
    <property type="match status" value="1"/>
</dbReference>
<evidence type="ECO:0000256" key="16">
    <source>
        <dbReference type="ARBA" id="ARBA00035717"/>
    </source>
</evidence>
<dbReference type="Pfam" id="PF14520">
    <property type="entry name" value="HHH_5"/>
    <property type="match status" value="1"/>
</dbReference>
<comment type="cofactor">
    <cofactor evidence="1">
        <name>Mg(2+)</name>
        <dbReference type="ChEBI" id="CHEBI:18420"/>
    </cofactor>
</comment>
<dbReference type="InterPro" id="IPR004013">
    <property type="entry name" value="PHP_dom"/>
</dbReference>
<dbReference type="Pfam" id="PF14716">
    <property type="entry name" value="HHH_8"/>
    <property type="match status" value="1"/>
</dbReference>
<dbReference type="PRINTS" id="PR00870">
    <property type="entry name" value="DNAPOLXBETA"/>
</dbReference>
<keyword evidence="9" id="KW-0548">Nucleotidyltransferase</keyword>
<evidence type="ECO:0000256" key="15">
    <source>
        <dbReference type="ARBA" id="ARBA00023204"/>
    </source>
</evidence>
<evidence type="ECO:0000256" key="9">
    <source>
        <dbReference type="ARBA" id="ARBA00022695"/>
    </source>
</evidence>
<dbReference type="SUPFAM" id="SSF47802">
    <property type="entry name" value="DNA polymerase beta, N-terminal domain-like"/>
    <property type="match status" value="1"/>
</dbReference>
<evidence type="ECO:0000256" key="8">
    <source>
        <dbReference type="ARBA" id="ARBA00022679"/>
    </source>
</evidence>
<dbReference type="InterPro" id="IPR028207">
    <property type="entry name" value="DNA_pol_B_palm_palm"/>
</dbReference>
<evidence type="ECO:0000313" key="25">
    <source>
        <dbReference type="EMBL" id="SMF53149.1"/>
    </source>
</evidence>
<reference evidence="26" key="1">
    <citation type="submission" date="2017-04" db="EMBL/GenBank/DDBJ databases">
        <authorList>
            <person name="Varghese N."/>
            <person name="Submissions S."/>
        </authorList>
    </citation>
    <scope>NUCLEOTIDE SEQUENCE [LARGE SCALE GENOMIC DNA]</scope>
    <source>
        <strain evidence="26">DSM 22618</strain>
    </source>
</reference>
<dbReference type="SUPFAM" id="SSF81301">
    <property type="entry name" value="Nucleotidyltransferase"/>
    <property type="match status" value="1"/>
</dbReference>
<feature type="domain" description="DNA-directed DNA polymerase X" evidence="24">
    <location>
        <begin position="3"/>
        <end position="316"/>
    </location>
</feature>
<evidence type="ECO:0000256" key="18">
    <source>
        <dbReference type="ARBA" id="ARBA00044632"/>
    </source>
</evidence>
<organism evidence="25 26">
    <name type="scientific">Pseudogulbenkiania subflava DSM 22618</name>
    <dbReference type="NCBI Taxonomy" id="1123014"/>
    <lineage>
        <taxon>Bacteria</taxon>
        <taxon>Pseudomonadati</taxon>
        <taxon>Pseudomonadota</taxon>
        <taxon>Betaproteobacteria</taxon>
        <taxon>Neisseriales</taxon>
        <taxon>Chromobacteriaceae</taxon>
        <taxon>Pseudogulbenkiania</taxon>
    </lineage>
</organism>
<keyword evidence="7" id="KW-0237">DNA synthesis</keyword>
<dbReference type="EMBL" id="FXAG01000029">
    <property type="protein sequence ID" value="SMF53149.1"/>
    <property type="molecule type" value="Genomic_DNA"/>
</dbReference>
<dbReference type="SUPFAM" id="SSF89550">
    <property type="entry name" value="PHP domain-like"/>
    <property type="match status" value="1"/>
</dbReference>
<evidence type="ECO:0000256" key="1">
    <source>
        <dbReference type="ARBA" id="ARBA00001946"/>
    </source>
</evidence>
<keyword evidence="12" id="KW-0832">Ubl conjugation</keyword>
<dbReference type="GO" id="GO:0008270">
    <property type="term" value="F:zinc ion binding"/>
    <property type="evidence" value="ECO:0007669"/>
    <property type="project" value="TreeGrafter"/>
</dbReference>
<dbReference type="GO" id="GO:0006281">
    <property type="term" value="P:DNA repair"/>
    <property type="evidence" value="ECO:0007669"/>
    <property type="project" value="UniProtKB-KW"/>
</dbReference>
<feature type="domain" description="Helix-hairpin-helix DNA-binding motif class 1" evidence="22">
    <location>
        <begin position="94"/>
        <end position="113"/>
    </location>
</feature>
<dbReference type="Gene3D" id="3.30.460.10">
    <property type="entry name" value="Beta Polymerase, domain 2"/>
    <property type="match status" value="1"/>
</dbReference>
<dbReference type="InterPro" id="IPR043519">
    <property type="entry name" value="NT_sf"/>
</dbReference>
<dbReference type="InterPro" id="IPR029398">
    <property type="entry name" value="PolB_thumb"/>
</dbReference>
<keyword evidence="13" id="KW-0239">DNA-directed DNA polymerase</keyword>
<dbReference type="GO" id="GO:0042578">
    <property type="term" value="F:phosphoric ester hydrolase activity"/>
    <property type="evidence" value="ECO:0007669"/>
    <property type="project" value="TreeGrafter"/>
</dbReference>
<dbReference type="PANTHER" id="PTHR36928">
    <property type="entry name" value="PHOSPHATASE YCDX-RELATED"/>
    <property type="match status" value="1"/>
</dbReference>
<comment type="catalytic activity">
    <reaction evidence="21">
        <text>DNA(n) + a 2'-deoxyribonucleoside 5'-triphosphate = DNA(n+1) + diphosphate</text>
        <dbReference type="Rhea" id="RHEA:22508"/>
        <dbReference type="Rhea" id="RHEA-COMP:17339"/>
        <dbReference type="Rhea" id="RHEA-COMP:17340"/>
        <dbReference type="ChEBI" id="CHEBI:33019"/>
        <dbReference type="ChEBI" id="CHEBI:61560"/>
        <dbReference type="ChEBI" id="CHEBI:173112"/>
        <dbReference type="EC" id="2.7.7.7"/>
    </reaction>
</comment>
<evidence type="ECO:0000259" key="22">
    <source>
        <dbReference type="SMART" id="SM00278"/>
    </source>
</evidence>
<dbReference type="InterPro" id="IPR002008">
    <property type="entry name" value="DNA_pol_X_beta-like"/>
</dbReference>
<evidence type="ECO:0000256" key="17">
    <source>
        <dbReference type="ARBA" id="ARBA00035726"/>
    </source>
</evidence>
<dbReference type="GO" id="GO:0140078">
    <property type="term" value="F:class I DNA-(apurinic or apyrimidinic site) endonuclease activity"/>
    <property type="evidence" value="ECO:0007669"/>
    <property type="project" value="UniProtKB-EC"/>
</dbReference>
<keyword evidence="15" id="KW-0234">DNA repair</keyword>
<dbReference type="AlphaFoldDB" id="A0A1Y6C9R6"/>
<evidence type="ECO:0000256" key="4">
    <source>
        <dbReference type="ARBA" id="ARBA00012720"/>
    </source>
</evidence>
<evidence type="ECO:0000256" key="19">
    <source>
        <dbReference type="ARBA" id="ARBA00044678"/>
    </source>
</evidence>
<evidence type="ECO:0000256" key="3">
    <source>
        <dbReference type="ARBA" id="ARBA00012417"/>
    </source>
</evidence>
<dbReference type="InterPro" id="IPR003141">
    <property type="entry name" value="Pol/His_phosphatase_N"/>
</dbReference>
<dbReference type="InterPro" id="IPR022311">
    <property type="entry name" value="PolX-like"/>
</dbReference>
<dbReference type="NCBIfam" id="NF006375">
    <property type="entry name" value="PRK08609.1"/>
    <property type="match status" value="1"/>
</dbReference>
<evidence type="ECO:0000256" key="13">
    <source>
        <dbReference type="ARBA" id="ARBA00022932"/>
    </source>
</evidence>
<dbReference type="CDD" id="cd00141">
    <property type="entry name" value="NT_POLXc"/>
    <property type="match status" value="1"/>
</dbReference>
<evidence type="ECO:0000256" key="6">
    <source>
        <dbReference type="ARBA" id="ARBA00022481"/>
    </source>
</evidence>
<dbReference type="InterPro" id="IPR003583">
    <property type="entry name" value="Hlx-hairpin-Hlx_DNA-bd_motif"/>
</dbReference>
<dbReference type="InterPro" id="IPR016195">
    <property type="entry name" value="Pol/histidinol_Pase-like"/>
</dbReference>
<accession>A0A1Y6C9R6</accession>
<evidence type="ECO:0000313" key="26">
    <source>
        <dbReference type="Proteomes" id="UP000192920"/>
    </source>
</evidence>
<dbReference type="SUPFAM" id="SSF158702">
    <property type="entry name" value="Sec63 N-terminal domain-like"/>
    <property type="match status" value="1"/>
</dbReference>
<evidence type="ECO:0000259" key="24">
    <source>
        <dbReference type="SMART" id="SM00483"/>
    </source>
</evidence>
<comment type="catalytic activity">
    <reaction evidence="18">
        <text>2'-deoxyribonucleotide-(2'-deoxyribose 5'-phosphate)-2'-deoxyribonucleotide-DNA = a 3'-end 2'-deoxyribonucleotide-(2,3-dehydro-2,3-deoxyribose 5'-phosphate)-DNA + a 5'-end 5'-phospho-2'-deoxyribonucleoside-DNA + H(+)</text>
        <dbReference type="Rhea" id="RHEA:66592"/>
        <dbReference type="Rhea" id="RHEA-COMP:13180"/>
        <dbReference type="Rhea" id="RHEA-COMP:16897"/>
        <dbReference type="Rhea" id="RHEA-COMP:17067"/>
        <dbReference type="ChEBI" id="CHEBI:15378"/>
        <dbReference type="ChEBI" id="CHEBI:136412"/>
        <dbReference type="ChEBI" id="CHEBI:157695"/>
        <dbReference type="ChEBI" id="CHEBI:167181"/>
        <dbReference type="EC" id="4.2.99.18"/>
    </reaction>
</comment>
<dbReference type="CDD" id="cd07436">
    <property type="entry name" value="PHP_PolX"/>
    <property type="match status" value="1"/>
</dbReference>
<keyword evidence="6" id="KW-0488">Methylation</keyword>
<dbReference type="Pfam" id="PF02811">
    <property type="entry name" value="PHP"/>
    <property type="match status" value="1"/>
</dbReference>
<dbReference type="Pfam" id="PF14792">
    <property type="entry name" value="DNA_pol_B_palm"/>
    <property type="match status" value="1"/>
</dbReference>
<evidence type="ECO:0000256" key="21">
    <source>
        <dbReference type="ARBA" id="ARBA00049244"/>
    </source>
</evidence>
<evidence type="ECO:0000256" key="5">
    <source>
        <dbReference type="ARBA" id="ARBA00020020"/>
    </source>
</evidence>